<reference evidence="2" key="1">
    <citation type="submission" date="2023-07" db="EMBL/GenBank/DDBJ databases">
        <title>draft genome sequence of fig (Ficus carica).</title>
        <authorList>
            <person name="Takahashi T."/>
            <person name="Nishimura K."/>
        </authorList>
    </citation>
    <scope>NUCLEOTIDE SEQUENCE</scope>
</reference>
<evidence type="ECO:0000313" key="3">
    <source>
        <dbReference type="Proteomes" id="UP001187192"/>
    </source>
</evidence>
<feature type="compositionally biased region" description="Basic and acidic residues" evidence="1">
    <location>
        <begin position="1"/>
        <end position="19"/>
    </location>
</feature>
<accession>A0AA88JGS3</accession>
<sequence>MPPSERMESPSPEKNDRLYQSRHARSLEISVFRRRDGDRCTLMEIATEIWRSLRRSVFYNFKQRFSMIELAEVTHGNYDRDEDRISTEISRSRSSWRPKMRIETSWLR</sequence>
<proteinExistence type="predicted"/>
<gene>
    <name evidence="2" type="ORF">TIFTF001_051857</name>
</gene>
<dbReference type="Proteomes" id="UP001187192">
    <property type="component" value="Unassembled WGS sequence"/>
</dbReference>
<dbReference type="EMBL" id="BTGU01010128">
    <property type="protein sequence ID" value="GMN71602.1"/>
    <property type="molecule type" value="Genomic_DNA"/>
</dbReference>
<feature type="region of interest" description="Disordered" evidence="1">
    <location>
        <begin position="1"/>
        <end position="20"/>
    </location>
</feature>
<protein>
    <submittedName>
        <fullName evidence="2">Uncharacterized protein</fullName>
    </submittedName>
</protein>
<evidence type="ECO:0000256" key="1">
    <source>
        <dbReference type="SAM" id="MobiDB-lite"/>
    </source>
</evidence>
<dbReference type="AlphaFoldDB" id="A0AA88JGS3"/>
<keyword evidence="3" id="KW-1185">Reference proteome</keyword>
<evidence type="ECO:0000313" key="2">
    <source>
        <dbReference type="EMBL" id="GMN71602.1"/>
    </source>
</evidence>
<name>A0AA88JGS3_FICCA</name>
<comment type="caution">
    <text evidence="2">The sequence shown here is derived from an EMBL/GenBank/DDBJ whole genome shotgun (WGS) entry which is preliminary data.</text>
</comment>
<organism evidence="2 3">
    <name type="scientific">Ficus carica</name>
    <name type="common">Common fig</name>
    <dbReference type="NCBI Taxonomy" id="3494"/>
    <lineage>
        <taxon>Eukaryota</taxon>
        <taxon>Viridiplantae</taxon>
        <taxon>Streptophyta</taxon>
        <taxon>Embryophyta</taxon>
        <taxon>Tracheophyta</taxon>
        <taxon>Spermatophyta</taxon>
        <taxon>Magnoliopsida</taxon>
        <taxon>eudicotyledons</taxon>
        <taxon>Gunneridae</taxon>
        <taxon>Pentapetalae</taxon>
        <taxon>rosids</taxon>
        <taxon>fabids</taxon>
        <taxon>Rosales</taxon>
        <taxon>Moraceae</taxon>
        <taxon>Ficeae</taxon>
        <taxon>Ficus</taxon>
    </lineage>
</organism>